<dbReference type="EMBL" id="QTQX01000013">
    <property type="protein sequence ID" value="RQT26093.1"/>
    <property type="molecule type" value="Genomic_DNA"/>
</dbReference>
<organism evidence="1 2">
    <name type="scientific">Burkholderia contaminans</name>
    <dbReference type="NCBI Taxonomy" id="488447"/>
    <lineage>
        <taxon>Bacteria</taxon>
        <taxon>Pseudomonadati</taxon>
        <taxon>Pseudomonadota</taxon>
        <taxon>Betaproteobacteria</taxon>
        <taxon>Burkholderiales</taxon>
        <taxon>Burkholderiaceae</taxon>
        <taxon>Burkholderia</taxon>
        <taxon>Burkholderia cepacia complex</taxon>
    </lineage>
</organism>
<accession>A0A3N8S5F9</accession>
<comment type="caution">
    <text evidence="1">The sequence shown here is derived from an EMBL/GenBank/DDBJ whole genome shotgun (WGS) entry which is preliminary data.</text>
</comment>
<dbReference type="Proteomes" id="UP000269271">
    <property type="component" value="Unassembled WGS sequence"/>
</dbReference>
<dbReference type="AlphaFoldDB" id="A0A3N8S5F9"/>
<protein>
    <submittedName>
        <fullName evidence="1">Uncharacterized protein</fullName>
    </submittedName>
</protein>
<gene>
    <name evidence="1" type="ORF">DF037_20605</name>
</gene>
<sequence>MPPRKVVWSNYLKQLDVGHSFLIPADVDFEKARSAIRVAAHRLGIRVSIRKDEEGRTGVWRVEDDSKE</sequence>
<reference evidence="1 2" key="1">
    <citation type="submission" date="2018-08" db="EMBL/GenBank/DDBJ databases">
        <title>Comparative analysis of Burkholderia isolates from Puerto Rico.</title>
        <authorList>
            <person name="Hall C."/>
            <person name="Sahl J."/>
            <person name="Wagner D."/>
        </authorList>
    </citation>
    <scope>NUCLEOTIDE SEQUENCE [LARGE SCALE GENOMIC DNA]</scope>
    <source>
        <strain evidence="1 2">Bp9001</strain>
    </source>
</reference>
<evidence type="ECO:0000313" key="2">
    <source>
        <dbReference type="Proteomes" id="UP000269271"/>
    </source>
</evidence>
<evidence type="ECO:0000313" key="1">
    <source>
        <dbReference type="EMBL" id="RQT26093.1"/>
    </source>
</evidence>
<name>A0A3N8S5F9_9BURK</name>
<proteinExistence type="predicted"/>